<evidence type="ECO:0000313" key="15">
    <source>
        <dbReference type="EMBL" id="MQM06014.1"/>
    </source>
</evidence>
<dbReference type="InterPro" id="IPR001932">
    <property type="entry name" value="PPM-type_phosphatase-like_dom"/>
</dbReference>
<accession>A0A843WPS0</accession>
<dbReference type="PANTHER" id="PTHR13832">
    <property type="entry name" value="PROTEIN PHOSPHATASE 2C"/>
    <property type="match status" value="1"/>
</dbReference>
<dbReference type="AlphaFoldDB" id="A0A843WPS0"/>
<evidence type="ECO:0000256" key="1">
    <source>
        <dbReference type="ARBA" id="ARBA00001936"/>
    </source>
</evidence>
<dbReference type="Gene3D" id="3.60.40.10">
    <property type="entry name" value="PPM-type phosphatase domain"/>
    <property type="match status" value="1"/>
</dbReference>
<keyword evidence="16" id="KW-1185">Reference proteome</keyword>
<dbReference type="FunFam" id="3.60.40.10:FF:000004">
    <property type="entry name" value="Probable protein phosphatase 2C 22"/>
    <property type="match status" value="1"/>
</dbReference>
<keyword evidence="7" id="KW-0460">Magnesium</keyword>
<evidence type="ECO:0000256" key="2">
    <source>
        <dbReference type="ARBA" id="ARBA00001946"/>
    </source>
</evidence>
<comment type="similarity">
    <text evidence="3 12">Belongs to the PP2C family.</text>
</comment>
<comment type="caution">
    <text evidence="15">The sequence shown here is derived from an EMBL/GenBank/DDBJ whole genome shotgun (WGS) entry which is preliminary data.</text>
</comment>
<dbReference type="GO" id="GO:0005737">
    <property type="term" value="C:cytoplasm"/>
    <property type="evidence" value="ECO:0007669"/>
    <property type="project" value="UniProtKB-ARBA"/>
</dbReference>
<dbReference type="EMBL" id="NMUH01003520">
    <property type="protein sequence ID" value="MQM06014.1"/>
    <property type="molecule type" value="Genomic_DNA"/>
</dbReference>
<keyword evidence="5" id="KW-0479">Metal-binding</keyword>
<evidence type="ECO:0000256" key="11">
    <source>
        <dbReference type="ARBA" id="ARBA00048336"/>
    </source>
</evidence>
<evidence type="ECO:0000313" key="16">
    <source>
        <dbReference type="Proteomes" id="UP000652761"/>
    </source>
</evidence>
<keyword evidence="8 12" id="KW-0904">Protein phosphatase</keyword>
<comment type="cofactor">
    <cofactor evidence="2">
        <name>Mg(2+)</name>
        <dbReference type="ChEBI" id="CHEBI:18420"/>
    </cofactor>
</comment>
<evidence type="ECO:0000256" key="6">
    <source>
        <dbReference type="ARBA" id="ARBA00022801"/>
    </source>
</evidence>
<evidence type="ECO:0000256" key="10">
    <source>
        <dbReference type="ARBA" id="ARBA00047761"/>
    </source>
</evidence>
<keyword evidence="6 12" id="KW-0378">Hydrolase</keyword>
<evidence type="ECO:0000256" key="7">
    <source>
        <dbReference type="ARBA" id="ARBA00022842"/>
    </source>
</evidence>
<evidence type="ECO:0000256" key="13">
    <source>
        <dbReference type="SAM" id="MobiDB-lite"/>
    </source>
</evidence>
<evidence type="ECO:0000259" key="14">
    <source>
        <dbReference type="PROSITE" id="PS51746"/>
    </source>
</evidence>
<comment type="cofactor">
    <cofactor evidence="1">
        <name>Mn(2+)</name>
        <dbReference type="ChEBI" id="CHEBI:29035"/>
    </cofactor>
</comment>
<comment type="catalytic activity">
    <reaction evidence="10">
        <text>O-phospho-L-seryl-[protein] + H2O = L-seryl-[protein] + phosphate</text>
        <dbReference type="Rhea" id="RHEA:20629"/>
        <dbReference type="Rhea" id="RHEA-COMP:9863"/>
        <dbReference type="Rhea" id="RHEA-COMP:11604"/>
        <dbReference type="ChEBI" id="CHEBI:15377"/>
        <dbReference type="ChEBI" id="CHEBI:29999"/>
        <dbReference type="ChEBI" id="CHEBI:43474"/>
        <dbReference type="ChEBI" id="CHEBI:83421"/>
        <dbReference type="EC" id="3.1.3.16"/>
    </reaction>
</comment>
<organism evidence="15 16">
    <name type="scientific">Colocasia esculenta</name>
    <name type="common">Wild taro</name>
    <name type="synonym">Arum esculentum</name>
    <dbReference type="NCBI Taxonomy" id="4460"/>
    <lineage>
        <taxon>Eukaryota</taxon>
        <taxon>Viridiplantae</taxon>
        <taxon>Streptophyta</taxon>
        <taxon>Embryophyta</taxon>
        <taxon>Tracheophyta</taxon>
        <taxon>Spermatophyta</taxon>
        <taxon>Magnoliopsida</taxon>
        <taxon>Liliopsida</taxon>
        <taxon>Araceae</taxon>
        <taxon>Aroideae</taxon>
        <taxon>Colocasieae</taxon>
        <taxon>Colocasia</taxon>
    </lineage>
</organism>
<dbReference type="InterPro" id="IPR036457">
    <property type="entry name" value="PPM-type-like_dom_sf"/>
</dbReference>
<feature type="region of interest" description="Disordered" evidence="13">
    <location>
        <begin position="1"/>
        <end position="26"/>
    </location>
</feature>
<dbReference type="CDD" id="cd00143">
    <property type="entry name" value="PP2Cc"/>
    <property type="match status" value="1"/>
</dbReference>
<dbReference type="EC" id="3.1.3.16" evidence="4"/>
<dbReference type="InterPro" id="IPR000222">
    <property type="entry name" value="PP2C_BS"/>
</dbReference>
<evidence type="ECO:0000256" key="3">
    <source>
        <dbReference type="ARBA" id="ARBA00006702"/>
    </source>
</evidence>
<dbReference type="PANTHER" id="PTHR13832:SF790">
    <property type="entry name" value="PROTEIN PHOSPHATASE 2C 22-RELATED"/>
    <property type="match status" value="1"/>
</dbReference>
<dbReference type="GO" id="GO:0005634">
    <property type="term" value="C:nucleus"/>
    <property type="evidence" value="ECO:0007669"/>
    <property type="project" value="UniProtKB-ARBA"/>
</dbReference>
<evidence type="ECO:0000256" key="9">
    <source>
        <dbReference type="ARBA" id="ARBA00023211"/>
    </source>
</evidence>
<dbReference type="SUPFAM" id="SSF81606">
    <property type="entry name" value="PP2C-like"/>
    <property type="match status" value="1"/>
</dbReference>
<dbReference type="Pfam" id="PF00481">
    <property type="entry name" value="PP2C"/>
    <property type="match status" value="1"/>
</dbReference>
<gene>
    <name evidence="15" type="ORF">Taro_038836</name>
</gene>
<evidence type="ECO:0000256" key="12">
    <source>
        <dbReference type="RuleBase" id="RU003465"/>
    </source>
</evidence>
<reference evidence="15" key="1">
    <citation type="submission" date="2017-07" db="EMBL/GenBank/DDBJ databases">
        <title>Taro Niue Genome Assembly and Annotation.</title>
        <authorList>
            <person name="Atibalentja N."/>
            <person name="Keating K."/>
            <person name="Fields C.J."/>
        </authorList>
    </citation>
    <scope>NUCLEOTIDE SEQUENCE</scope>
    <source>
        <strain evidence="15">Niue_2</strain>
        <tissue evidence="15">Leaf</tissue>
    </source>
</reference>
<name>A0A843WPS0_COLES</name>
<dbReference type="OrthoDB" id="10264738at2759"/>
<evidence type="ECO:0000256" key="5">
    <source>
        <dbReference type="ARBA" id="ARBA00022723"/>
    </source>
</evidence>
<dbReference type="GO" id="GO:0004722">
    <property type="term" value="F:protein serine/threonine phosphatase activity"/>
    <property type="evidence" value="ECO:0007669"/>
    <property type="project" value="UniProtKB-EC"/>
</dbReference>
<dbReference type="Proteomes" id="UP000652761">
    <property type="component" value="Unassembled WGS sequence"/>
</dbReference>
<comment type="catalytic activity">
    <reaction evidence="11">
        <text>O-phospho-L-threonyl-[protein] + H2O = L-threonyl-[protein] + phosphate</text>
        <dbReference type="Rhea" id="RHEA:47004"/>
        <dbReference type="Rhea" id="RHEA-COMP:11060"/>
        <dbReference type="Rhea" id="RHEA-COMP:11605"/>
        <dbReference type="ChEBI" id="CHEBI:15377"/>
        <dbReference type="ChEBI" id="CHEBI:30013"/>
        <dbReference type="ChEBI" id="CHEBI:43474"/>
        <dbReference type="ChEBI" id="CHEBI:61977"/>
        <dbReference type="EC" id="3.1.3.16"/>
    </reaction>
</comment>
<proteinExistence type="inferred from homology"/>
<dbReference type="PROSITE" id="PS51746">
    <property type="entry name" value="PPM_2"/>
    <property type="match status" value="1"/>
</dbReference>
<dbReference type="GO" id="GO:0046872">
    <property type="term" value="F:metal ion binding"/>
    <property type="evidence" value="ECO:0007669"/>
    <property type="project" value="UniProtKB-KW"/>
</dbReference>
<feature type="compositionally biased region" description="Polar residues" evidence="13">
    <location>
        <begin position="10"/>
        <end position="21"/>
    </location>
</feature>
<dbReference type="InterPro" id="IPR015655">
    <property type="entry name" value="PP2C"/>
</dbReference>
<sequence>MKRSRGRRLTNCSLPSGGTLNKSSPPKASFSSSSAFSLTPSCGFPTFLGLAFWRFLAVKIEGILGKRALLGFFWGGGGADGGRWGGSAGMEGLAREGENGSSSGMRPPNPLAGAYRQCFSAPRVAAAPCKKSLVRHPSLVRTSASEVSDEVESGSEQYEAEFVPIVRSGAWSDIGFRSSMEDAYVCFDNIMHNYGLKNLGEGPNAFYGVFDGHGGKHAADFACNHLPRFIVGDEDFPGEIERVISSAFLQTDTAFTEACSINSSLASGTTALAALVIGRSLVVANAGDCRAVLCRKGKAIEMSRDHKPACVRERKRIEASGGYVDDGYLNGQLNVSRALGDWHMEGMKDGHGIGPLSAEPEVMRMKLTEEDEFLIMGCDGIWDVFLSQNAVDFARRKLQEHNDPMTCCKELVDEALKRKSGDNLAVVVVCFHTRPPPNLVVPRARVTKSISAEGLKELQSFLDGLATN</sequence>
<dbReference type="PROSITE" id="PS01032">
    <property type="entry name" value="PPM_1"/>
    <property type="match status" value="1"/>
</dbReference>
<feature type="domain" description="PPM-type phosphatase" evidence="14">
    <location>
        <begin position="167"/>
        <end position="431"/>
    </location>
</feature>
<keyword evidence="9" id="KW-0464">Manganese</keyword>
<dbReference type="SMART" id="SM00332">
    <property type="entry name" value="PP2Cc"/>
    <property type="match status" value="1"/>
</dbReference>
<evidence type="ECO:0000256" key="4">
    <source>
        <dbReference type="ARBA" id="ARBA00013081"/>
    </source>
</evidence>
<protein>
    <recommendedName>
        <fullName evidence="4">protein-serine/threonine phosphatase</fullName>
        <ecNumber evidence="4">3.1.3.16</ecNumber>
    </recommendedName>
</protein>
<evidence type="ECO:0000256" key="8">
    <source>
        <dbReference type="ARBA" id="ARBA00022912"/>
    </source>
</evidence>